<organism evidence="2 3">
    <name type="scientific">Ficus carica</name>
    <name type="common">Common fig</name>
    <dbReference type="NCBI Taxonomy" id="3494"/>
    <lineage>
        <taxon>Eukaryota</taxon>
        <taxon>Viridiplantae</taxon>
        <taxon>Streptophyta</taxon>
        <taxon>Embryophyta</taxon>
        <taxon>Tracheophyta</taxon>
        <taxon>Spermatophyta</taxon>
        <taxon>Magnoliopsida</taxon>
        <taxon>eudicotyledons</taxon>
        <taxon>Gunneridae</taxon>
        <taxon>Pentapetalae</taxon>
        <taxon>rosids</taxon>
        <taxon>fabids</taxon>
        <taxon>Rosales</taxon>
        <taxon>Moraceae</taxon>
        <taxon>Ficeae</taxon>
        <taxon>Ficus</taxon>
    </lineage>
</organism>
<evidence type="ECO:0000313" key="2">
    <source>
        <dbReference type="EMBL" id="GMN36573.1"/>
    </source>
</evidence>
<evidence type="ECO:0000256" key="1">
    <source>
        <dbReference type="SAM" id="MobiDB-lite"/>
    </source>
</evidence>
<dbReference type="AlphaFoldDB" id="A0AA87ZHZ1"/>
<gene>
    <name evidence="2" type="ORF">TIFTF001_006117</name>
</gene>
<comment type="caution">
    <text evidence="2">The sequence shown here is derived from an EMBL/GenBank/DDBJ whole genome shotgun (WGS) entry which is preliminary data.</text>
</comment>
<reference evidence="2" key="1">
    <citation type="submission" date="2023-07" db="EMBL/GenBank/DDBJ databases">
        <title>draft genome sequence of fig (Ficus carica).</title>
        <authorList>
            <person name="Takahashi T."/>
            <person name="Nishimura K."/>
        </authorList>
    </citation>
    <scope>NUCLEOTIDE SEQUENCE</scope>
</reference>
<sequence>MARYASVAGVWMTRLFVGHDLNATTTSRDLRANGQRENEASDSVESE</sequence>
<dbReference type="Proteomes" id="UP001187192">
    <property type="component" value="Unassembled WGS sequence"/>
</dbReference>
<feature type="region of interest" description="Disordered" evidence="1">
    <location>
        <begin position="23"/>
        <end position="47"/>
    </location>
</feature>
<name>A0AA87ZHZ1_FICCA</name>
<dbReference type="EMBL" id="BTGU01000006">
    <property type="protein sequence ID" value="GMN36573.1"/>
    <property type="molecule type" value="Genomic_DNA"/>
</dbReference>
<evidence type="ECO:0000313" key="3">
    <source>
        <dbReference type="Proteomes" id="UP001187192"/>
    </source>
</evidence>
<feature type="compositionally biased region" description="Basic and acidic residues" evidence="1">
    <location>
        <begin position="28"/>
        <end position="39"/>
    </location>
</feature>
<keyword evidence="3" id="KW-1185">Reference proteome</keyword>
<proteinExistence type="predicted"/>
<protein>
    <submittedName>
        <fullName evidence="2">Uncharacterized protein</fullName>
    </submittedName>
</protein>
<accession>A0AA87ZHZ1</accession>